<dbReference type="InterPro" id="IPR036397">
    <property type="entry name" value="RNaseH_sf"/>
</dbReference>
<comment type="caution">
    <text evidence="3">The sequence shown here is derived from an EMBL/GenBank/DDBJ whole genome shotgun (WGS) entry which is preliminary data.</text>
</comment>
<keyword evidence="4" id="KW-1185">Reference proteome</keyword>
<dbReference type="PANTHER" id="PTHR47326:SF1">
    <property type="entry name" value="HTH PSQ-TYPE DOMAIN-CONTAINING PROTEIN"/>
    <property type="match status" value="1"/>
</dbReference>
<dbReference type="Pfam" id="PF13358">
    <property type="entry name" value="DDE_3"/>
    <property type="match status" value="1"/>
</dbReference>
<protein>
    <recommendedName>
        <fullName evidence="5">Transposase</fullName>
    </recommendedName>
</protein>
<dbReference type="InterPro" id="IPR009057">
    <property type="entry name" value="Homeodomain-like_sf"/>
</dbReference>
<feature type="domain" description="Tc1-like transposase DDE" evidence="2">
    <location>
        <begin position="141"/>
        <end position="285"/>
    </location>
</feature>
<feature type="domain" description="Transposase Tc1-like" evidence="1">
    <location>
        <begin position="66"/>
        <end position="131"/>
    </location>
</feature>
<evidence type="ECO:0000259" key="1">
    <source>
        <dbReference type="Pfam" id="PF01498"/>
    </source>
</evidence>
<organism evidence="3 4">
    <name type="scientific">Oopsacas minuta</name>
    <dbReference type="NCBI Taxonomy" id="111878"/>
    <lineage>
        <taxon>Eukaryota</taxon>
        <taxon>Metazoa</taxon>
        <taxon>Porifera</taxon>
        <taxon>Hexactinellida</taxon>
        <taxon>Hexasterophora</taxon>
        <taxon>Lyssacinosida</taxon>
        <taxon>Leucopsacidae</taxon>
        <taxon>Oopsacas</taxon>
    </lineage>
</organism>
<dbReference type="NCBIfam" id="NF033545">
    <property type="entry name" value="transpos_IS630"/>
    <property type="match status" value="1"/>
</dbReference>
<evidence type="ECO:0008006" key="5">
    <source>
        <dbReference type="Google" id="ProtNLM"/>
    </source>
</evidence>
<dbReference type="AlphaFoldDB" id="A0AAV7JH26"/>
<dbReference type="EMBL" id="JAKMXF010000338">
    <property type="protein sequence ID" value="KAI6647756.1"/>
    <property type="molecule type" value="Genomic_DNA"/>
</dbReference>
<dbReference type="GO" id="GO:0003677">
    <property type="term" value="F:DNA binding"/>
    <property type="evidence" value="ECO:0007669"/>
    <property type="project" value="InterPro"/>
</dbReference>
<proteinExistence type="predicted"/>
<dbReference type="SUPFAM" id="SSF46689">
    <property type="entry name" value="Homeodomain-like"/>
    <property type="match status" value="1"/>
</dbReference>
<dbReference type="PANTHER" id="PTHR47326">
    <property type="entry name" value="TRANSPOSABLE ELEMENT TC3 TRANSPOSASE-LIKE PROTEIN"/>
    <property type="match status" value="1"/>
</dbReference>
<dbReference type="InterPro" id="IPR002492">
    <property type="entry name" value="Transposase_Tc1-like"/>
</dbReference>
<sequence length="324" mass="37529">MAQLDKRNTMKLLLEANSHSSKEIAQIAHVSLSTVYYVKAKLAKGIDISHQKGAGRPCSLRNRIKQSISQQIRQKPYLSLRTLASRAPIPVSYQTVRRALVDSKYSKKYPTKVPMLSETNRLYRVQWAKKFKYPKKQWAKTVFADEISIWLSRGRMKMWTKSDQKRFVPTTKHTPKINVWAAFSSIGTFPLCIFTTNMDSSLFIDILQGHLLTQAEVFHGNDWQLVMDNDPKHTATKVKNWLSTMLPKVLPWPSQSPDLNPIENLFAWVKQELTKQGPKTISELKKMLEITWSRLDSNFLEPYWSSMPRRCQMVIDSRGLPIKY</sequence>
<evidence type="ECO:0000313" key="4">
    <source>
        <dbReference type="Proteomes" id="UP001165289"/>
    </source>
</evidence>
<gene>
    <name evidence="3" type="ORF">LOD99_8597</name>
</gene>
<evidence type="ECO:0000259" key="2">
    <source>
        <dbReference type="Pfam" id="PF13358"/>
    </source>
</evidence>
<dbReference type="GO" id="GO:0015074">
    <property type="term" value="P:DNA integration"/>
    <property type="evidence" value="ECO:0007669"/>
    <property type="project" value="InterPro"/>
</dbReference>
<accession>A0AAV7JH26</accession>
<dbReference type="Gene3D" id="3.30.420.10">
    <property type="entry name" value="Ribonuclease H-like superfamily/Ribonuclease H"/>
    <property type="match status" value="1"/>
</dbReference>
<dbReference type="GO" id="GO:0006313">
    <property type="term" value="P:DNA transposition"/>
    <property type="evidence" value="ECO:0007669"/>
    <property type="project" value="InterPro"/>
</dbReference>
<dbReference type="InterPro" id="IPR047655">
    <property type="entry name" value="Transpos_IS630-like"/>
</dbReference>
<dbReference type="Pfam" id="PF01498">
    <property type="entry name" value="HTH_Tnp_Tc3_2"/>
    <property type="match status" value="1"/>
</dbReference>
<dbReference type="InterPro" id="IPR038717">
    <property type="entry name" value="Tc1-like_DDE_dom"/>
</dbReference>
<dbReference type="Proteomes" id="UP001165289">
    <property type="component" value="Unassembled WGS sequence"/>
</dbReference>
<name>A0AAV7JH26_9METZ</name>
<evidence type="ECO:0000313" key="3">
    <source>
        <dbReference type="EMBL" id="KAI6647756.1"/>
    </source>
</evidence>
<reference evidence="3 4" key="1">
    <citation type="journal article" date="2023" name="BMC Biol.">
        <title>The compact genome of the sponge Oopsacas minuta (Hexactinellida) is lacking key metazoan core genes.</title>
        <authorList>
            <person name="Santini S."/>
            <person name="Schenkelaars Q."/>
            <person name="Jourda C."/>
            <person name="Duchesne M."/>
            <person name="Belahbib H."/>
            <person name="Rocher C."/>
            <person name="Selva M."/>
            <person name="Riesgo A."/>
            <person name="Vervoort M."/>
            <person name="Leys S.P."/>
            <person name="Kodjabachian L."/>
            <person name="Le Bivic A."/>
            <person name="Borchiellini C."/>
            <person name="Claverie J.M."/>
            <person name="Renard E."/>
        </authorList>
    </citation>
    <scope>NUCLEOTIDE SEQUENCE [LARGE SCALE GENOMIC DNA]</scope>
    <source>
        <strain evidence="3">SPO-2</strain>
    </source>
</reference>